<evidence type="ECO:0000313" key="2">
    <source>
        <dbReference type="EMBL" id="KAG0564875.1"/>
    </source>
</evidence>
<proteinExistence type="predicted"/>
<comment type="caution">
    <text evidence="2">The sequence shown here is derived from an EMBL/GenBank/DDBJ whole genome shotgun (WGS) entry which is preliminary data.</text>
</comment>
<keyword evidence="1" id="KW-0732">Signal</keyword>
<sequence length="77" mass="8776">MVLLLAMVRMVWYDLAVVKRNAVRWKYAAQFDVRVLRCSDMVVRSPVKHRLWSCLGELGRCEWSGLGAGQGGRPCHS</sequence>
<evidence type="ECO:0008006" key="4">
    <source>
        <dbReference type="Google" id="ProtNLM"/>
    </source>
</evidence>
<dbReference type="EMBL" id="CM026429">
    <property type="protein sequence ID" value="KAG0564875.1"/>
    <property type="molecule type" value="Genomic_DNA"/>
</dbReference>
<feature type="chain" id="PRO_5035817787" description="Secreted protein" evidence="1">
    <location>
        <begin position="17"/>
        <end position="77"/>
    </location>
</feature>
<keyword evidence="3" id="KW-1185">Reference proteome</keyword>
<organism evidence="2 3">
    <name type="scientific">Ceratodon purpureus</name>
    <name type="common">Fire moss</name>
    <name type="synonym">Dicranum purpureum</name>
    <dbReference type="NCBI Taxonomy" id="3225"/>
    <lineage>
        <taxon>Eukaryota</taxon>
        <taxon>Viridiplantae</taxon>
        <taxon>Streptophyta</taxon>
        <taxon>Embryophyta</taxon>
        <taxon>Bryophyta</taxon>
        <taxon>Bryophytina</taxon>
        <taxon>Bryopsida</taxon>
        <taxon>Dicranidae</taxon>
        <taxon>Pseudoditrichales</taxon>
        <taxon>Ditrichaceae</taxon>
        <taxon>Ceratodon</taxon>
    </lineage>
</organism>
<dbReference type="Proteomes" id="UP000822688">
    <property type="component" value="Chromosome 8"/>
</dbReference>
<reference evidence="2" key="1">
    <citation type="submission" date="2020-06" db="EMBL/GenBank/DDBJ databases">
        <title>WGS assembly of Ceratodon purpureus strain R40.</title>
        <authorList>
            <person name="Carey S.B."/>
            <person name="Jenkins J."/>
            <person name="Shu S."/>
            <person name="Lovell J.T."/>
            <person name="Sreedasyam A."/>
            <person name="Maumus F."/>
            <person name="Tiley G.P."/>
            <person name="Fernandez-Pozo N."/>
            <person name="Barry K."/>
            <person name="Chen C."/>
            <person name="Wang M."/>
            <person name="Lipzen A."/>
            <person name="Daum C."/>
            <person name="Saski C.A."/>
            <person name="Payton A.C."/>
            <person name="Mcbreen J.C."/>
            <person name="Conrad R.E."/>
            <person name="Kollar L.M."/>
            <person name="Olsson S."/>
            <person name="Huttunen S."/>
            <person name="Landis J.B."/>
            <person name="Wickett N.J."/>
            <person name="Johnson M.G."/>
            <person name="Rensing S.A."/>
            <person name="Grimwood J."/>
            <person name="Schmutz J."/>
            <person name="Mcdaniel S.F."/>
        </authorList>
    </citation>
    <scope>NUCLEOTIDE SEQUENCE</scope>
    <source>
        <strain evidence="2">R40</strain>
    </source>
</reference>
<dbReference type="AlphaFoldDB" id="A0A8T0H2C6"/>
<gene>
    <name evidence="2" type="ORF">KC19_8G146800</name>
</gene>
<feature type="signal peptide" evidence="1">
    <location>
        <begin position="1"/>
        <end position="16"/>
    </location>
</feature>
<evidence type="ECO:0000256" key="1">
    <source>
        <dbReference type="SAM" id="SignalP"/>
    </source>
</evidence>
<name>A0A8T0H2C6_CERPU</name>
<evidence type="ECO:0000313" key="3">
    <source>
        <dbReference type="Proteomes" id="UP000822688"/>
    </source>
</evidence>
<protein>
    <recommendedName>
        <fullName evidence="4">Secreted protein</fullName>
    </recommendedName>
</protein>
<accession>A0A8T0H2C6</accession>